<reference evidence="1 2" key="1">
    <citation type="submission" date="2019-08" db="EMBL/GenBank/DDBJ databases">
        <title>Pedobacter sp. nov., isolated from Han river, South Korea.</title>
        <authorList>
            <person name="Lee D.-H."/>
            <person name="Kim Y.-S."/>
            <person name="Hwang E.-M."/>
            <person name="Le Tran T.C."/>
            <person name="Cha C.-J."/>
        </authorList>
    </citation>
    <scope>NUCLEOTIDE SEQUENCE [LARGE SCALE GENOMIC DNA]</scope>
    <source>
        <strain evidence="1 2">CJ43</strain>
    </source>
</reference>
<keyword evidence="2" id="KW-1185">Reference proteome</keyword>
<name>A0A5C0VM04_9SPHI</name>
<organism evidence="1 2">
    <name type="scientific">Pedobacter aquae</name>
    <dbReference type="NCBI Taxonomy" id="2605747"/>
    <lineage>
        <taxon>Bacteria</taxon>
        <taxon>Pseudomonadati</taxon>
        <taxon>Bacteroidota</taxon>
        <taxon>Sphingobacteriia</taxon>
        <taxon>Sphingobacteriales</taxon>
        <taxon>Sphingobacteriaceae</taxon>
        <taxon>Pedobacter</taxon>
    </lineage>
</organism>
<accession>A0A5C0VM04</accession>
<proteinExistence type="predicted"/>
<dbReference type="RefSeq" id="WP_149075048.1">
    <property type="nucleotide sequence ID" value="NZ_CP043329.1"/>
</dbReference>
<dbReference type="Proteomes" id="UP000323653">
    <property type="component" value="Chromosome"/>
</dbReference>
<dbReference type="EMBL" id="CP043329">
    <property type="protein sequence ID" value="QEK52230.1"/>
    <property type="molecule type" value="Genomic_DNA"/>
</dbReference>
<dbReference type="KEGG" id="pej:FYC62_11725"/>
<dbReference type="InterPro" id="IPR021457">
    <property type="entry name" value="DUF3108"/>
</dbReference>
<sequence>MKYIYILIIAILSFKQVSGQDIAYLSSSSFNTGEVLKYKLKYGFITAAEASLRVLDTDVKFDNQPTYHLLVQGKTTGTFDIFYKVRNRYDSYINKKTFVPFLYTENIQEENYRRAEKARFYQDERKVIANKGTFKSPVEQTFDLVSAYYFARNLDLSGVKVGDKLTIRYFLSDEVTPLTIEYLGKEVIRTNKGKLRCLKFRPSISPGRIFKKDSQLFLWITDDINRIPVKAEAEVLVGSITMELSDARGLRQALQIIK</sequence>
<evidence type="ECO:0000313" key="2">
    <source>
        <dbReference type="Proteomes" id="UP000323653"/>
    </source>
</evidence>
<evidence type="ECO:0000313" key="1">
    <source>
        <dbReference type="EMBL" id="QEK52230.1"/>
    </source>
</evidence>
<dbReference type="Pfam" id="PF11306">
    <property type="entry name" value="DUF3108"/>
    <property type="match status" value="1"/>
</dbReference>
<dbReference type="AlphaFoldDB" id="A0A5C0VM04"/>
<gene>
    <name evidence="1" type="ORF">FYC62_11725</name>
</gene>
<protein>
    <submittedName>
        <fullName evidence="1">DUF3108 domain-containing protein</fullName>
    </submittedName>
</protein>